<evidence type="ECO:0000313" key="1">
    <source>
        <dbReference type="EMBL" id="KNG74413.1"/>
    </source>
</evidence>
<gene>
    <name evidence="1" type="ORF">PFMG_00596</name>
</gene>
<dbReference type="Proteomes" id="UP000054562">
    <property type="component" value="Unassembled WGS sequence"/>
</dbReference>
<dbReference type="AlphaFoldDB" id="A0A0L1I5G2"/>
<evidence type="ECO:0000313" key="2">
    <source>
        <dbReference type="Proteomes" id="UP000054562"/>
    </source>
</evidence>
<protein>
    <submittedName>
        <fullName evidence="1">Uncharacterized protein</fullName>
    </submittedName>
</protein>
<proteinExistence type="predicted"/>
<reference evidence="2" key="1">
    <citation type="submission" date="2015-07" db="EMBL/GenBank/DDBJ databases">
        <title>Annotation of Plasmodium falciparum IGH-CR14.</title>
        <authorList>
            <consortium name="The Broad Institute Genome Sequencing Platform"/>
            <person name="Volkman S.K."/>
            <person name="Neafsey D.E."/>
            <person name="Dash A.P."/>
            <person name="Chitnis C.E."/>
            <person name="Hartl D.L."/>
            <person name="Young S.K."/>
            <person name="Zeng Q."/>
            <person name="Koehrsen M."/>
            <person name="Alvarado L."/>
            <person name="Berlin A."/>
            <person name="Borenstein D."/>
            <person name="Chapman S.B."/>
            <person name="Chen Z."/>
            <person name="Engels R."/>
            <person name="Freedman E."/>
            <person name="Gellesch M."/>
            <person name="Goldberg J."/>
            <person name="Griggs A."/>
            <person name="Gujja S."/>
            <person name="Heilman E.R."/>
            <person name="Heiman D.I."/>
            <person name="Howarth C."/>
            <person name="Jen D."/>
            <person name="Larson L."/>
            <person name="Mehta T."/>
            <person name="Neiman D."/>
            <person name="Park D."/>
            <person name="Pearson M."/>
            <person name="Roberts A."/>
            <person name="Saif S."/>
            <person name="Shea T."/>
            <person name="Shenoy N."/>
            <person name="Sisk P."/>
            <person name="Stolte C."/>
            <person name="Sykes S."/>
            <person name="Walk T."/>
            <person name="White J."/>
            <person name="Yandava C."/>
            <person name="Haas B."/>
            <person name="Henn M.R."/>
            <person name="Nusbaum C."/>
            <person name="Birren B."/>
        </authorList>
    </citation>
    <scope>NUCLEOTIDE SEQUENCE [LARGE SCALE GENOMIC DNA]</scope>
    <source>
        <strain evidence="2">IGH-CR14</strain>
    </source>
</reference>
<organism evidence="1 2">
    <name type="scientific">Plasmodium falciparum IGH-CR14</name>
    <dbReference type="NCBI Taxonomy" id="580059"/>
    <lineage>
        <taxon>Eukaryota</taxon>
        <taxon>Sar</taxon>
        <taxon>Alveolata</taxon>
        <taxon>Apicomplexa</taxon>
        <taxon>Aconoidasida</taxon>
        <taxon>Haemosporida</taxon>
        <taxon>Plasmodiidae</taxon>
        <taxon>Plasmodium</taxon>
        <taxon>Plasmodium (Laverania)</taxon>
    </lineage>
</organism>
<accession>A0A0L1I5G2</accession>
<dbReference type="EMBL" id="GG664985">
    <property type="protein sequence ID" value="KNG74413.1"/>
    <property type="molecule type" value="Genomic_DNA"/>
</dbReference>
<sequence>MGNEICGCQTEVSKKYNIDLDQFRKRSHNTDHLCKLLGRTYDPYKNISKVKDIVQQHVLQDIQKKKVKSYSEKLLEKKKKWKNQNTCKSKRTRNGVNCNTYCKNYKKILSGPKDCYEKYKTENIKKI</sequence>
<name>A0A0L1I5G2_PLAFA</name>
<reference evidence="2" key="2">
    <citation type="submission" date="2015-07" db="EMBL/GenBank/DDBJ databases">
        <title>The genome sequence of Plasmodium falciparum IGH-CR14.</title>
        <authorList>
            <consortium name="The Broad Institute Genome Sequencing Platform"/>
            <person name="Volkman S.K."/>
            <person name="Neafsey D.E."/>
            <person name="Dash A.P."/>
            <person name="Chitnis C.E."/>
            <person name="Hartl D.L."/>
            <person name="Young S.K."/>
            <person name="Kodira C.D."/>
            <person name="Zeng Q."/>
            <person name="Koehrsen M."/>
            <person name="Godfrey P."/>
            <person name="Alvarado L."/>
            <person name="Berlin A."/>
            <person name="Borenstein D."/>
            <person name="Chen Z."/>
            <person name="Engels R."/>
            <person name="Freedman E."/>
            <person name="Gellesch M."/>
            <person name="Goldberg J."/>
            <person name="Griggs A."/>
            <person name="Gujja S."/>
            <person name="Heiman D."/>
            <person name="Hepburn T."/>
            <person name="Howarth C."/>
            <person name="Jen D."/>
            <person name="Larson L."/>
            <person name="Lewis B."/>
            <person name="Mehta T."/>
            <person name="Park D."/>
            <person name="Pearson M."/>
            <person name="Roberts A."/>
            <person name="Saif S."/>
            <person name="Shea T."/>
            <person name="Shenoy N."/>
            <person name="Sisk P."/>
            <person name="Stolte C."/>
            <person name="Sykes S."/>
            <person name="Walk T."/>
            <person name="White J."/>
            <person name="Yandava C."/>
            <person name="Wirth D.F."/>
            <person name="Nusbaum C."/>
            <person name="Birren B."/>
        </authorList>
    </citation>
    <scope>NUCLEOTIDE SEQUENCE [LARGE SCALE GENOMIC DNA]</scope>
    <source>
        <strain evidence="2">IGH-CR14</strain>
    </source>
</reference>